<sequence length="405" mass="46780">MKCISNKIRNFFYIKFYKFLPLERIQLMSIGVWPCSKCGWFILLGLFNSIFNGTTTLAEFAFAYNHRDNLEDILASLSPAFTKMNTSFKIFILVLKRKEFFVILNTLQTNYQNYMNREENNIRRKLAKRSFIICLTLSVFSQSTGIFFSVLPIFRNVYRILNGNKPVTELPFKSNWPWSIQKSPLYEITYLLQVYGSWLTSSAVAGIDCVFMGIFLHVTSEFRCISSRITEFGKNLDQKAPHLTVLNKKDNEAAYMDLKKLIHEHRTCIEFCDKLRDFGKEIILGHFLLSSVTVCMTSVNLLIAEWSQKPVYVTYILTVLTQALVYCYGGELVSNESGKISEEIYLVSWHKLNENGRRAIKMIIQRAQKSSDISVPFFTVSMPTFGNIIRVAGSYITLLNTFLEK</sequence>
<evidence type="ECO:0000256" key="5">
    <source>
        <dbReference type="ARBA" id="ARBA00022989"/>
    </source>
</evidence>
<gene>
    <name evidence="11" type="primary">CSON001703</name>
</gene>
<keyword evidence="3 9" id="KW-0812">Transmembrane</keyword>
<comment type="caution">
    <text evidence="9">Lacks conserved residue(s) required for the propagation of feature annotation.</text>
</comment>
<evidence type="ECO:0000256" key="2">
    <source>
        <dbReference type="ARBA" id="ARBA00022606"/>
    </source>
</evidence>
<reference evidence="10" key="1">
    <citation type="submission" date="2018-04" db="EMBL/GenBank/DDBJ databases">
        <authorList>
            <person name="Go L.Y."/>
            <person name="Mitchell J.A."/>
        </authorList>
    </citation>
    <scope>NUCLEOTIDE SEQUENCE</scope>
    <source>
        <tissue evidence="10">Whole organism</tissue>
    </source>
</reference>
<keyword evidence="6 9" id="KW-0472">Membrane</keyword>
<dbReference type="GO" id="GO:0007165">
    <property type="term" value="P:signal transduction"/>
    <property type="evidence" value="ECO:0007669"/>
    <property type="project" value="UniProtKB-KW"/>
</dbReference>
<organism evidence="11">
    <name type="scientific">Culicoides sonorensis</name>
    <name type="common">Biting midge</name>
    <dbReference type="NCBI Taxonomy" id="179676"/>
    <lineage>
        <taxon>Eukaryota</taxon>
        <taxon>Metazoa</taxon>
        <taxon>Ecdysozoa</taxon>
        <taxon>Arthropoda</taxon>
        <taxon>Hexapoda</taxon>
        <taxon>Insecta</taxon>
        <taxon>Pterygota</taxon>
        <taxon>Neoptera</taxon>
        <taxon>Endopterygota</taxon>
        <taxon>Diptera</taxon>
        <taxon>Nematocera</taxon>
        <taxon>Chironomoidea</taxon>
        <taxon>Ceratopogonidae</taxon>
        <taxon>Ceratopogoninae</taxon>
        <taxon>Culicoides</taxon>
        <taxon>Monoculicoides</taxon>
    </lineage>
</organism>
<dbReference type="PANTHER" id="PTHR21137:SF26">
    <property type="entry name" value="ODORANT RECEPTOR 10A-RELATED"/>
    <property type="match status" value="1"/>
</dbReference>
<comment type="similarity">
    <text evidence="9">Belongs to the insect chemoreceptor superfamily. Heteromeric odorant receptor channel (TC 1.A.69) family.</text>
</comment>
<evidence type="ECO:0000256" key="3">
    <source>
        <dbReference type="ARBA" id="ARBA00022692"/>
    </source>
</evidence>
<dbReference type="EMBL" id="UFQT01001271">
    <property type="protein sequence ID" value="SSX29780.1"/>
    <property type="molecule type" value="Genomic_DNA"/>
</dbReference>
<accession>A0A336MIL8</accession>
<feature type="transmembrane region" description="Helical" evidence="9">
    <location>
        <begin position="310"/>
        <end position="329"/>
    </location>
</feature>
<keyword evidence="5 9" id="KW-1133">Transmembrane helix</keyword>
<reference evidence="11" key="2">
    <citation type="submission" date="2018-07" db="EMBL/GenBank/DDBJ databases">
        <authorList>
            <person name="Quirk P.G."/>
            <person name="Krulwich T.A."/>
        </authorList>
    </citation>
    <scope>NUCLEOTIDE SEQUENCE</scope>
</reference>
<evidence type="ECO:0000256" key="7">
    <source>
        <dbReference type="ARBA" id="ARBA00023170"/>
    </source>
</evidence>
<dbReference type="PANTHER" id="PTHR21137">
    <property type="entry name" value="ODORANT RECEPTOR"/>
    <property type="match status" value="1"/>
</dbReference>
<protein>
    <recommendedName>
        <fullName evidence="9">Odorant receptor</fullName>
    </recommendedName>
</protein>
<dbReference type="EMBL" id="UFQS01001271">
    <property type="protein sequence ID" value="SSX10058.1"/>
    <property type="molecule type" value="Genomic_DNA"/>
</dbReference>
<evidence type="ECO:0000256" key="4">
    <source>
        <dbReference type="ARBA" id="ARBA00022725"/>
    </source>
</evidence>
<proteinExistence type="inferred from homology"/>
<dbReference type="OMA" id="GFYFEFC"/>
<dbReference type="VEuPathDB" id="VectorBase:CSON001703"/>
<feature type="transmembrane region" description="Helical" evidence="9">
    <location>
        <begin position="195"/>
        <end position="218"/>
    </location>
</feature>
<evidence type="ECO:0000256" key="1">
    <source>
        <dbReference type="ARBA" id="ARBA00004141"/>
    </source>
</evidence>
<evidence type="ECO:0000256" key="6">
    <source>
        <dbReference type="ARBA" id="ARBA00023136"/>
    </source>
</evidence>
<feature type="transmembrane region" description="Helical" evidence="9">
    <location>
        <begin position="283"/>
        <end position="304"/>
    </location>
</feature>
<dbReference type="GO" id="GO:0005886">
    <property type="term" value="C:plasma membrane"/>
    <property type="evidence" value="ECO:0007669"/>
    <property type="project" value="UniProtKB-SubCell"/>
</dbReference>
<name>A0A336MIL8_CULSO</name>
<dbReference type="GO" id="GO:0005549">
    <property type="term" value="F:odorant binding"/>
    <property type="evidence" value="ECO:0007669"/>
    <property type="project" value="InterPro"/>
</dbReference>
<feature type="transmembrane region" description="Helical" evidence="9">
    <location>
        <begin position="131"/>
        <end position="154"/>
    </location>
</feature>
<dbReference type="Pfam" id="PF02949">
    <property type="entry name" value="7tm_6"/>
    <property type="match status" value="1"/>
</dbReference>
<evidence type="ECO:0000256" key="9">
    <source>
        <dbReference type="RuleBase" id="RU351113"/>
    </source>
</evidence>
<evidence type="ECO:0000313" key="10">
    <source>
        <dbReference type="EMBL" id="SSX10058.1"/>
    </source>
</evidence>
<comment type="subcellular location">
    <subcellularLocation>
        <location evidence="9">Cell membrane</location>
        <topology evidence="9">Multi-pass membrane protein</topology>
    </subcellularLocation>
    <subcellularLocation>
        <location evidence="1">Membrane</location>
        <topology evidence="1">Multi-pass membrane protein</topology>
    </subcellularLocation>
</comment>
<keyword evidence="8 9" id="KW-0807">Transducer</keyword>
<evidence type="ECO:0000256" key="8">
    <source>
        <dbReference type="ARBA" id="ARBA00023224"/>
    </source>
</evidence>
<evidence type="ECO:0000313" key="11">
    <source>
        <dbReference type="EMBL" id="SSX29780.1"/>
    </source>
</evidence>
<dbReference type="InterPro" id="IPR004117">
    <property type="entry name" value="7tm6_olfct_rcpt"/>
</dbReference>
<keyword evidence="7 9" id="KW-0675">Receptor</keyword>
<keyword evidence="4 9" id="KW-0552">Olfaction</keyword>
<dbReference type="GO" id="GO:0004984">
    <property type="term" value="F:olfactory receptor activity"/>
    <property type="evidence" value="ECO:0007669"/>
    <property type="project" value="InterPro"/>
</dbReference>
<keyword evidence="2 9" id="KW-0716">Sensory transduction</keyword>
<dbReference type="AlphaFoldDB" id="A0A336MIL8"/>